<dbReference type="GO" id="GO:0030154">
    <property type="term" value="P:cell differentiation"/>
    <property type="evidence" value="ECO:0007669"/>
    <property type="project" value="TreeGrafter"/>
</dbReference>
<feature type="domain" description="Cyclin-like" evidence="2">
    <location>
        <begin position="129"/>
        <end position="215"/>
    </location>
</feature>
<keyword evidence="4" id="KW-1185">Reference proteome</keyword>
<dbReference type="SMART" id="SM00385">
    <property type="entry name" value="CYCLIN"/>
    <property type="match status" value="1"/>
</dbReference>
<dbReference type="InterPro" id="IPR002719">
    <property type="entry name" value="RB_B"/>
</dbReference>
<dbReference type="InterPro" id="IPR013763">
    <property type="entry name" value="Cyclin-like_dom"/>
</dbReference>
<comment type="caution">
    <text evidence="3">The sequence shown here is derived from an EMBL/GenBank/DDBJ whole genome shotgun (WGS) entry which is preliminary data.</text>
</comment>
<protein>
    <submittedName>
        <fullName evidence="3">Retinoblastoma-like protein 1</fullName>
    </submittedName>
</protein>
<dbReference type="PANTHER" id="PTHR13742:SF17">
    <property type="entry name" value="RE32990P-RELATED"/>
    <property type="match status" value="1"/>
</dbReference>
<feature type="compositionally biased region" description="Polar residues" evidence="1">
    <location>
        <begin position="84"/>
        <end position="98"/>
    </location>
</feature>
<dbReference type="SUPFAM" id="SSF47954">
    <property type="entry name" value="Cyclin-like"/>
    <property type="match status" value="1"/>
</dbReference>
<dbReference type="GO" id="GO:0000785">
    <property type="term" value="C:chromatin"/>
    <property type="evidence" value="ECO:0007669"/>
    <property type="project" value="TreeGrafter"/>
</dbReference>
<dbReference type="Pfam" id="PF01857">
    <property type="entry name" value="RB_B"/>
    <property type="match status" value="1"/>
</dbReference>
<proteinExistence type="predicted"/>
<dbReference type="OrthoDB" id="844594at2759"/>
<dbReference type="PANTHER" id="PTHR13742">
    <property type="entry name" value="RETINOBLASTOMA-ASSOCIATED PROTEIN RB -RELATED"/>
    <property type="match status" value="1"/>
</dbReference>
<gene>
    <name evidence="3" type="primary">RBL1_4</name>
    <name evidence="3" type="ORF">OS493_040041</name>
</gene>
<dbReference type="GO" id="GO:2000134">
    <property type="term" value="P:negative regulation of G1/S transition of mitotic cell cycle"/>
    <property type="evidence" value="ECO:0007669"/>
    <property type="project" value="TreeGrafter"/>
</dbReference>
<feature type="region of interest" description="Disordered" evidence="1">
    <location>
        <begin position="69"/>
        <end position="119"/>
    </location>
</feature>
<dbReference type="InterPro" id="IPR036915">
    <property type="entry name" value="Cyclin-like_sf"/>
</dbReference>
<dbReference type="GO" id="GO:0005634">
    <property type="term" value="C:nucleus"/>
    <property type="evidence" value="ECO:0007669"/>
    <property type="project" value="InterPro"/>
</dbReference>
<feature type="compositionally biased region" description="Low complexity" evidence="1">
    <location>
        <begin position="99"/>
        <end position="114"/>
    </location>
</feature>
<evidence type="ECO:0000259" key="2">
    <source>
        <dbReference type="SMART" id="SM00385"/>
    </source>
</evidence>
<dbReference type="Gene3D" id="1.10.472.10">
    <property type="entry name" value="Cyclin-like"/>
    <property type="match status" value="1"/>
</dbReference>
<reference evidence="3" key="1">
    <citation type="submission" date="2023-01" db="EMBL/GenBank/DDBJ databases">
        <title>Genome assembly of the deep-sea coral Lophelia pertusa.</title>
        <authorList>
            <person name="Herrera S."/>
            <person name="Cordes E."/>
        </authorList>
    </citation>
    <scope>NUCLEOTIDE SEQUENCE</scope>
    <source>
        <strain evidence="3">USNM1676648</strain>
        <tissue evidence="3">Polyp</tissue>
    </source>
</reference>
<dbReference type="Proteomes" id="UP001163046">
    <property type="component" value="Unassembled WGS sequence"/>
</dbReference>
<evidence type="ECO:0000256" key="1">
    <source>
        <dbReference type="SAM" id="MobiDB-lite"/>
    </source>
</evidence>
<evidence type="ECO:0000313" key="3">
    <source>
        <dbReference type="EMBL" id="KAJ7310872.1"/>
    </source>
</evidence>
<dbReference type="GO" id="GO:0005667">
    <property type="term" value="C:transcription regulator complex"/>
    <property type="evidence" value="ECO:0007669"/>
    <property type="project" value="TreeGrafter"/>
</dbReference>
<dbReference type="InterPro" id="IPR028309">
    <property type="entry name" value="RB_fam"/>
</dbReference>
<name>A0A9W9Y811_9CNID</name>
<evidence type="ECO:0000313" key="4">
    <source>
        <dbReference type="Proteomes" id="UP001163046"/>
    </source>
</evidence>
<sequence length="255" mass="27163">MMNFVSSPPAQNAQPVTLSATTRTVTLSATTRQAAARNTPTLIITPAPGSGGGYIVNGVAQAVVLPSTSTTVQVTSPRAGSVLAPSNSMASPTSSPVRPSSAPTTPKTKSATPSKPKKTGSLALFSESVRLRDMCSKLDVKEDLRVKMWTCFEHTLMNMTELMKDRHIDQILMCSIYVMGKVTNADLSFQNIMKCYRTQPQAVSHVYRSVLLRGRDGSLLAAVEAMVDLKVLKASLAVVGLPAQFKAPIVQGLAQ</sequence>
<organism evidence="3 4">
    <name type="scientific">Desmophyllum pertusum</name>
    <dbReference type="NCBI Taxonomy" id="174260"/>
    <lineage>
        <taxon>Eukaryota</taxon>
        <taxon>Metazoa</taxon>
        <taxon>Cnidaria</taxon>
        <taxon>Anthozoa</taxon>
        <taxon>Hexacorallia</taxon>
        <taxon>Scleractinia</taxon>
        <taxon>Caryophylliina</taxon>
        <taxon>Caryophylliidae</taxon>
        <taxon>Desmophyllum</taxon>
    </lineage>
</organism>
<accession>A0A9W9Y811</accession>
<dbReference type="EMBL" id="MU828056">
    <property type="protein sequence ID" value="KAJ7310872.1"/>
    <property type="molecule type" value="Genomic_DNA"/>
</dbReference>
<dbReference type="GO" id="GO:0006357">
    <property type="term" value="P:regulation of transcription by RNA polymerase II"/>
    <property type="evidence" value="ECO:0007669"/>
    <property type="project" value="InterPro"/>
</dbReference>
<dbReference type="AlphaFoldDB" id="A0A9W9Y811"/>
<dbReference type="GO" id="GO:0000977">
    <property type="term" value="F:RNA polymerase II transcription regulatory region sequence-specific DNA binding"/>
    <property type="evidence" value="ECO:0007669"/>
    <property type="project" value="TreeGrafter"/>
</dbReference>